<organism evidence="6 7">
    <name type="scientific">Rugosimonospora acidiphila</name>
    <dbReference type="NCBI Taxonomy" id="556531"/>
    <lineage>
        <taxon>Bacteria</taxon>
        <taxon>Bacillati</taxon>
        <taxon>Actinomycetota</taxon>
        <taxon>Actinomycetes</taxon>
        <taxon>Micromonosporales</taxon>
        <taxon>Micromonosporaceae</taxon>
        <taxon>Rugosimonospora</taxon>
    </lineage>
</organism>
<comment type="subunit">
    <text evidence="3">Homotrimer.</text>
</comment>
<evidence type="ECO:0000313" key="7">
    <source>
        <dbReference type="Proteomes" id="UP001501570"/>
    </source>
</evidence>
<dbReference type="Proteomes" id="UP001501570">
    <property type="component" value="Unassembled WGS sequence"/>
</dbReference>
<dbReference type="EMBL" id="BAABJQ010000021">
    <property type="protein sequence ID" value="GAA5194298.1"/>
    <property type="molecule type" value="Genomic_DNA"/>
</dbReference>
<accession>A0ABP9SF77</accession>
<dbReference type="InterPro" id="IPR031338">
    <property type="entry name" value="KDPG/KHG_AS_2"/>
</dbReference>
<dbReference type="Pfam" id="PF01081">
    <property type="entry name" value="Aldolase"/>
    <property type="match status" value="1"/>
</dbReference>
<dbReference type="PANTHER" id="PTHR30246:SF1">
    <property type="entry name" value="2-DEHYDRO-3-DEOXY-6-PHOSPHOGALACTONATE ALDOLASE-RELATED"/>
    <property type="match status" value="1"/>
</dbReference>
<dbReference type="InterPro" id="IPR000887">
    <property type="entry name" value="Aldlse_KDPG_KHG"/>
</dbReference>
<evidence type="ECO:0000256" key="2">
    <source>
        <dbReference type="ARBA" id="ARBA00006906"/>
    </source>
</evidence>
<dbReference type="InterPro" id="IPR013785">
    <property type="entry name" value="Aldolase_TIM"/>
</dbReference>
<gene>
    <name evidence="6" type="ORF">GCM10023322_58320</name>
</gene>
<proteinExistence type="inferred from homology"/>
<comment type="similarity">
    <text evidence="2">Belongs to the KHG/KDPG aldolase family.</text>
</comment>
<protein>
    <submittedName>
        <fullName evidence="6">Bifunctional 4-hydroxy-2-oxoglutarate aldolase/2-dehydro-3-deoxy-phosphogluconate aldolase</fullName>
    </submittedName>
</protein>
<comment type="pathway">
    <text evidence="1">Carbohydrate acid metabolism.</text>
</comment>
<comment type="caution">
    <text evidence="6">The sequence shown here is derived from an EMBL/GenBank/DDBJ whole genome shotgun (WGS) entry which is preliminary data.</text>
</comment>
<reference evidence="7" key="1">
    <citation type="journal article" date="2019" name="Int. J. Syst. Evol. Microbiol.">
        <title>The Global Catalogue of Microorganisms (GCM) 10K type strain sequencing project: providing services to taxonomists for standard genome sequencing and annotation.</title>
        <authorList>
            <consortium name="The Broad Institute Genomics Platform"/>
            <consortium name="The Broad Institute Genome Sequencing Center for Infectious Disease"/>
            <person name="Wu L."/>
            <person name="Ma J."/>
        </authorList>
    </citation>
    <scope>NUCLEOTIDE SEQUENCE [LARGE SCALE GENOMIC DNA]</scope>
    <source>
        <strain evidence="7">JCM 18304</strain>
    </source>
</reference>
<evidence type="ECO:0000256" key="4">
    <source>
        <dbReference type="ARBA" id="ARBA00023239"/>
    </source>
</evidence>
<name>A0ABP9SF77_9ACTN</name>
<keyword evidence="4" id="KW-0456">Lyase</keyword>
<dbReference type="Gene3D" id="3.20.20.70">
    <property type="entry name" value="Aldolase class I"/>
    <property type="match status" value="1"/>
</dbReference>
<dbReference type="PANTHER" id="PTHR30246">
    <property type="entry name" value="2-KETO-3-DEOXY-6-PHOSPHOGLUCONATE ALDOLASE"/>
    <property type="match status" value="1"/>
</dbReference>
<evidence type="ECO:0000256" key="5">
    <source>
        <dbReference type="ARBA" id="ARBA00023277"/>
    </source>
</evidence>
<keyword evidence="5" id="KW-0119">Carbohydrate metabolism</keyword>
<evidence type="ECO:0000313" key="6">
    <source>
        <dbReference type="EMBL" id="GAA5194298.1"/>
    </source>
</evidence>
<sequence>MVTGMSTVELRRLLVEHRLIGILRGDDHEAALRSIQTVARAGISLIEVSLTGRDALALIARARRELGDEVLVGAGTVLTADEAEGAVAAGAAFALTPALGPGVDACVALGLPVVAGAYTPSEVVGAGLAGAAAVKLFPASQGGVDYLRALRAPFPHVDFVPVGGVAAEHTTEYLAAGAVAVGVGGPLFGDALRGGDQVALAQRARAFRRAAGFDEAVNG</sequence>
<dbReference type="PROSITE" id="PS00160">
    <property type="entry name" value="ALDOLASE_KDPG_KHG_2"/>
    <property type="match status" value="1"/>
</dbReference>
<evidence type="ECO:0000256" key="1">
    <source>
        <dbReference type="ARBA" id="ARBA00004761"/>
    </source>
</evidence>
<dbReference type="CDD" id="cd00452">
    <property type="entry name" value="KDPG_aldolase"/>
    <property type="match status" value="1"/>
</dbReference>
<keyword evidence="7" id="KW-1185">Reference proteome</keyword>
<dbReference type="SUPFAM" id="SSF51569">
    <property type="entry name" value="Aldolase"/>
    <property type="match status" value="1"/>
</dbReference>
<evidence type="ECO:0000256" key="3">
    <source>
        <dbReference type="ARBA" id="ARBA00011233"/>
    </source>
</evidence>